<comment type="caution">
    <text evidence="2">The sequence shown here is derived from an EMBL/GenBank/DDBJ whole genome shotgun (WGS) entry which is preliminary data.</text>
</comment>
<keyword evidence="1" id="KW-0472">Membrane</keyword>
<organism evidence="2 3">
    <name type="scientific">Mastigocoleus testarum BC008</name>
    <dbReference type="NCBI Taxonomy" id="371196"/>
    <lineage>
        <taxon>Bacteria</taxon>
        <taxon>Bacillati</taxon>
        <taxon>Cyanobacteriota</taxon>
        <taxon>Cyanophyceae</taxon>
        <taxon>Nostocales</taxon>
        <taxon>Hapalosiphonaceae</taxon>
        <taxon>Mastigocoleus</taxon>
    </lineage>
</organism>
<dbReference type="OrthoDB" id="428263at2"/>
<evidence type="ECO:0008006" key="4">
    <source>
        <dbReference type="Google" id="ProtNLM"/>
    </source>
</evidence>
<keyword evidence="1" id="KW-1133">Transmembrane helix</keyword>
<protein>
    <recommendedName>
        <fullName evidence="4">DUF1772 domain-containing protein</fullName>
    </recommendedName>
</protein>
<gene>
    <name evidence="2" type="ORF">BC008_14495</name>
</gene>
<dbReference type="InterPro" id="IPR013901">
    <property type="entry name" value="Anthrone_oxy"/>
</dbReference>
<evidence type="ECO:0000313" key="2">
    <source>
        <dbReference type="EMBL" id="KST63664.1"/>
    </source>
</evidence>
<dbReference type="AlphaFoldDB" id="A0A0V7ZGF9"/>
<proteinExistence type="predicted"/>
<keyword evidence="3" id="KW-1185">Reference proteome</keyword>
<feature type="transmembrane region" description="Helical" evidence="1">
    <location>
        <begin position="23"/>
        <end position="48"/>
    </location>
</feature>
<dbReference type="EMBL" id="LMTZ01000134">
    <property type="protein sequence ID" value="KST63664.1"/>
    <property type="molecule type" value="Genomic_DNA"/>
</dbReference>
<sequence length="101" mass="11012">MGTGVACIVITIFLLLQWKQPGALYWLVGSLFYLIGTIGVTITCNIPLNDALAIVTPNSSEGATLWGRFLIDWTFWNHVRTTAAIVAAALLTLSLCERTTQ</sequence>
<keyword evidence="1" id="KW-0812">Transmembrane</keyword>
<evidence type="ECO:0000256" key="1">
    <source>
        <dbReference type="SAM" id="Phobius"/>
    </source>
</evidence>
<dbReference type="Proteomes" id="UP000053372">
    <property type="component" value="Unassembled WGS sequence"/>
</dbReference>
<reference evidence="2 3" key="1">
    <citation type="journal article" date="2015" name="Genome Announc.">
        <title>Draft Genome of the Euendolithic (true boring) Cyanobacterium Mastigocoleus testarum strain BC008.</title>
        <authorList>
            <person name="Guida B.S."/>
            <person name="Garcia-Pichel F."/>
        </authorList>
    </citation>
    <scope>NUCLEOTIDE SEQUENCE [LARGE SCALE GENOMIC DNA]</scope>
    <source>
        <strain evidence="2 3">BC008</strain>
    </source>
</reference>
<name>A0A0V7ZGF9_9CYAN</name>
<feature type="transmembrane region" description="Helical" evidence="1">
    <location>
        <begin position="75"/>
        <end position="96"/>
    </location>
</feature>
<evidence type="ECO:0000313" key="3">
    <source>
        <dbReference type="Proteomes" id="UP000053372"/>
    </source>
</evidence>
<accession>A0A0V7ZGF9</accession>
<dbReference type="Pfam" id="PF08592">
    <property type="entry name" value="Anthrone_oxy"/>
    <property type="match status" value="1"/>
</dbReference>